<comment type="caution">
    <text evidence="1">The sequence shown here is derived from an EMBL/GenBank/DDBJ whole genome shotgun (WGS) entry which is preliminary data.</text>
</comment>
<evidence type="ECO:0000313" key="1">
    <source>
        <dbReference type="EMBL" id="RYJ39760.1"/>
    </source>
</evidence>
<accession>A0A444W1H7</accession>
<dbReference type="AlphaFoldDB" id="A0A444W1H7"/>
<evidence type="ECO:0000313" key="2">
    <source>
        <dbReference type="Proteomes" id="UP000290433"/>
    </source>
</evidence>
<reference evidence="1 2" key="1">
    <citation type="submission" date="2014-12" db="EMBL/GenBank/DDBJ databases">
        <title>Genome sequence of Flavobacterium anhuiense RCM74.</title>
        <authorList>
            <person name="Kim J.F."/>
            <person name="Song J.Y."/>
            <person name="Kwak M.-J."/>
            <person name="Lee S.-W."/>
        </authorList>
    </citation>
    <scope>NUCLEOTIDE SEQUENCE [LARGE SCALE GENOMIC DNA]</scope>
    <source>
        <strain evidence="1 2">RCM74</strain>
    </source>
</reference>
<gene>
    <name evidence="1" type="ORF">NU08_1429</name>
</gene>
<protein>
    <submittedName>
        <fullName evidence="1">Uncharacterized protein</fullName>
    </submittedName>
</protein>
<dbReference type="RefSeq" id="WP_165352425.1">
    <property type="nucleotide sequence ID" value="NZ_JUIV01000003.1"/>
</dbReference>
<organism evidence="1 2">
    <name type="scientific">Flavobacterium anhuiense</name>
    <dbReference type="NCBI Taxonomy" id="459526"/>
    <lineage>
        <taxon>Bacteria</taxon>
        <taxon>Pseudomonadati</taxon>
        <taxon>Bacteroidota</taxon>
        <taxon>Flavobacteriia</taxon>
        <taxon>Flavobacteriales</taxon>
        <taxon>Flavobacteriaceae</taxon>
        <taxon>Flavobacterium</taxon>
    </lineage>
</organism>
<sequence>MAFIAKNALSNGSFNKTMKDCNIEIALNLDYQCSNKYNYYLQLWFRNDLSSLEIIKNCSKMSDMASVQSHFNKITLKIQGNKIFIDSKLTGFNRDIWDCTWTENFIFSVNGDNIKLMKKTQSEEQYVYYFPNGSDVIPPSGYKNNGHGEYRLPRKSKKK</sequence>
<name>A0A444W1H7_9FLAO</name>
<dbReference type="EMBL" id="JUIV01000003">
    <property type="protein sequence ID" value="RYJ39760.1"/>
    <property type="molecule type" value="Genomic_DNA"/>
</dbReference>
<dbReference type="Proteomes" id="UP000290433">
    <property type="component" value="Unassembled WGS sequence"/>
</dbReference>
<proteinExistence type="predicted"/>